<dbReference type="GO" id="GO:0008146">
    <property type="term" value="F:sulfotransferase activity"/>
    <property type="evidence" value="ECO:0007669"/>
    <property type="project" value="InterPro"/>
</dbReference>
<evidence type="ECO:0000313" key="6">
    <source>
        <dbReference type="Proteomes" id="UP000323506"/>
    </source>
</evidence>
<dbReference type="Proteomes" id="UP000323506">
    <property type="component" value="Chromosome A01"/>
</dbReference>
<evidence type="ECO:0000256" key="1">
    <source>
        <dbReference type="ARBA" id="ARBA00005771"/>
    </source>
</evidence>
<dbReference type="SUPFAM" id="SSF52540">
    <property type="entry name" value="P-loop containing nucleoside triphosphate hydrolases"/>
    <property type="match status" value="1"/>
</dbReference>
<comment type="similarity">
    <text evidence="1 3">Belongs to the sulfotransferase 1 family.</text>
</comment>
<dbReference type="AlphaFoldDB" id="A0A5D2HQ99"/>
<feature type="domain" description="Sulfotransferase" evidence="4">
    <location>
        <begin position="64"/>
        <end position="320"/>
    </location>
</feature>
<proteinExistence type="inferred from homology"/>
<dbReference type="EC" id="2.8.2.-" evidence="3"/>
<dbReference type="EMBL" id="CM017688">
    <property type="protein sequence ID" value="TYH32375.1"/>
    <property type="molecule type" value="Genomic_DNA"/>
</dbReference>
<evidence type="ECO:0000259" key="4">
    <source>
        <dbReference type="Pfam" id="PF00685"/>
    </source>
</evidence>
<sequence>MIADIEELSSAEAIERVVEFMSTLPTENGWNSFQPLRLYEGFWTFPHFLESIILAQHRFKPKPGDIFLCSAPKSGTTWLKALSFAIVTRNLYDTSNSPLLTKGPHHCVPNMVGFEYKPDVRQPGIPLIPTHAPYHCLPKSVLGSDDVKVVYICRDPKDAFVSMFHFAANRRPKENEHIAIEEAFELFCLGRSVFGPAWDHILGYWKASQERPEKVMFLKYEELMNDSELYVKKLAEFIGYPFSFEEEQGGVVKKLIDLCSFENLSNLDVNKTGKRHEDDDEATNKTFFIKGKVGDWQNHLTPEMANRLDNIVEQKLSGTGLSFELNNGSS</sequence>
<dbReference type="PANTHER" id="PTHR11783">
    <property type="entry name" value="SULFOTRANSFERASE SULT"/>
    <property type="match status" value="1"/>
</dbReference>
<reference evidence="5 6" key="1">
    <citation type="submission" date="2019-06" db="EMBL/GenBank/DDBJ databases">
        <title>WGS assembly of Gossypium darwinii.</title>
        <authorList>
            <person name="Chen Z.J."/>
            <person name="Sreedasyam A."/>
            <person name="Ando A."/>
            <person name="Song Q."/>
            <person name="De L."/>
            <person name="Hulse-Kemp A."/>
            <person name="Ding M."/>
            <person name="Ye W."/>
            <person name="Kirkbride R."/>
            <person name="Jenkins J."/>
            <person name="Plott C."/>
            <person name="Lovell J."/>
            <person name="Lin Y.-M."/>
            <person name="Vaughn R."/>
            <person name="Liu B."/>
            <person name="Li W."/>
            <person name="Simpson S."/>
            <person name="Scheffler B."/>
            <person name="Saski C."/>
            <person name="Grover C."/>
            <person name="Hu G."/>
            <person name="Conover J."/>
            <person name="Carlson J."/>
            <person name="Shu S."/>
            <person name="Boston L."/>
            <person name="Williams M."/>
            <person name="Peterson D."/>
            <person name="Mcgee K."/>
            <person name="Jones D."/>
            <person name="Wendel J."/>
            <person name="Stelly D."/>
            <person name="Grimwood J."/>
            <person name="Schmutz J."/>
        </authorList>
    </citation>
    <scope>NUCLEOTIDE SEQUENCE [LARGE SCALE GENOMIC DNA]</scope>
    <source>
        <strain evidence="5">1808015.09</strain>
    </source>
</reference>
<dbReference type="InterPro" id="IPR027417">
    <property type="entry name" value="P-loop_NTPase"/>
</dbReference>
<evidence type="ECO:0000313" key="5">
    <source>
        <dbReference type="EMBL" id="TYH32375.1"/>
    </source>
</evidence>
<dbReference type="Gene3D" id="3.40.50.300">
    <property type="entry name" value="P-loop containing nucleotide triphosphate hydrolases"/>
    <property type="match status" value="1"/>
</dbReference>
<name>A0A5D2HQ99_GOSDA</name>
<protein>
    <recommendedName>
        <fullName evidence="3">Sulfotransferase</fullName>
        <ecNumber evidence="3">2.8.2.-</ecNumber>
    </recommendedName>
</protein>
<dbReference type="InterPro" id="IPR000863">
    <property type="entry name" value="Sulfotransferase_dom"/>
</dbReference>
<evidence type="ECO:0000256" key="2">
    <source>
        <dbReference type="ARBA" id="ARBA00022679"/>
    </source>
</evidence>
<gene>
    <name evidence="5" type="ORF">ES288_A01G247400v1</name>
</gene>
<evidence type="ECO:0000256" key="3">
    <source>
        <dbReference type="RuleBase" id="RU361155"/>
    </source>
</evidence>
<accession>A0A5D2HQ99</accession>
<keyword evidence="2 3" id="KW-0808">Transferase</keyword>
<organism evidence="5 6">
    <name type="scientific">Gossypium darwinii</name>
    <name type="common">Darwin's cotton</name>
    <name type="synonym">Gossypium barbadense var. darwinii</name>
    <dbReference type="NCBI Taxonomy" id="34276"/>
    <lineage>
        <taxon>Eukaryota</taxon>
        <taxon>Viridiplantae</taxon>
        <taxon>Streptophyta</taxon>
        <taxon>Embryophyta</taxon>
        <taxon>Tracheophyta</taxon>
        <taxon>Spermatophyta</taxon>
        <taxon>Magnoliopsida</taxon>
        <taxon>eudicotyledons</taxon>
        <taxon>Gunneridae</taxon>
        <taxon>Pentapetalae</taxon>
        <taxon>rosids</taxon>
        <taxon>malvids</taxon>
        <taxon>Malvales</taxon>
        <taxon>Malvaceae</taxon>
        <taxon>Malvoideae</taxon>
        <taxon>Gossypium</taxon>
    </lineage>
</organism>
<keyword evidence="6" id="KW-1185">Reference proteome</keyword>
<dbReference type="Pfam" id="PF00685">
    <property type="entry name" value="Sulfotransfer_1"/>
    <property type="match status" value="1"/>
</dbReference>